<organism evidence="1 2">
    <name type="scientific">Streptomyces carminius</name>
    <dbReference type="NCBI Taxonomy" id="2665496"/>
    <lineage>
        <taxon>Bacteria</taxon>
        <taxon>Bacillati</taxon>
        <taxon>Actinomycetota</taxon>
        <taxon>Actinomycetes</taxon>
        <taxon>Kitasatosporales</taxon>
        <taxon>Streptomycetaceae</taxon>
        <taxon>Streptomyces</taxon>
    </lineage>
</organism>
<name>A0A2M8LZS0_9ACTN</name>
<reference evidence="1 2" key="1">
    <citation type="submission" date="2017-11" db="EMBL/GenBank/DDBJ databases">
        <title>Streptomyces carmine sp. nov., a novel actinomycete isolated from Sophora alopecuroides in Xinjiang, China.</title>
        <authorList>
            <person name="Wang Y."/>
            <person name="Luo X."/>
            <person name="Wan C."/>
            <person name="Zhang L."/>
        </authorList>
    </citation>
    <scope>NUCLEOTIDE SEQUENCE [LARGE SCALE GENOMIC DNA]</scope>
    <source>
        <strain evidence="1 2">TRM SA0054</strain>
    </source>
</reference>
<evidence type="ECO:0000313" key="2">
    <source>
        <dbReference type="Proteomes" id="UP000230407"/>
    </source>
</evidence>
<keyword evidence="2" id="KW-1185">Reference proteome</keyword>
<comment type="caution">
    <text evidence="1">The sequence shown here is derived from an EMBL/GenBank/DDBJ whole genome shotgun (WGS) entry which is preliminary data.</text>
</comment>
<sequence>MGVASVGVWLTGRAAGGAGGGYVYSWLVPDDGRRGWMLFVPAERVFRECDGTGAVPGDGMEVHVGLSEEEAEREQARWEDRPEWRVMVTAAVGVWRRFRADGEPPETAHRTFW</sequence>
<gene>
    <name evidence="1" type="ORF">CUT44_12150</name>
</gene>
<evidence type="ECO:0000313" key="1">
    <source>
        <dbReference type="EMBL" id="PJE97430.1"/>
    </source>
</evidence>
<protein>
    <submittedName>
        <fullName evidence="1">Uncharacterized protein</fullName>
    </submittedName>
</protein>
<dbReference type="Proteomes" id="UP000230407">
    <property type="component" value="Unassembled WGS sequence"/>
</dbReference>
<accession>A0A2M8LZS0</accession>
<dbReference type="RefSeq" id="WP_100201972.1">
    <property type="nucleotide sequence ID" value="NZ_PGGW01000040.1"/>
</dbReference>
<dbReference type="EMBL" id="PGGW01000040">
    <property type="protein sequence ID" value="PJE97430.1"/>
    <property type="molecule type" value="Genomic_DNA"/>
</dbReference>
<proteinExistence type="predicted"/>
<dbReference type="AlphaFoldDB" id="A0A2M8LZS0"/>